<feature type="transmembrane region" description="Helical" evidence="1">
    <location>
        <begin position="211"/>
        <end position="229"/>
    </location>
</feature>
<organism evidence="3 4">
    <name type="scientific">Tianweitania sediminis</name>
    <dbReference type="NCBI Taxonomy" id="1502156"/>
    <lineage>
        <taxon>Bacteria</taxon>
        <taxon>Pseudomonadati</taxon>
        <taxon>Pseudomonadota</taxon>
        <taxon>Alphaproteobacteria</taxon>
        <taxon>Hyphomicrobiales</taxon>
        <taxon>Phyllobacteriaceae</taxon>
        <taxon>Tianweitania</taxon>
    </lineage>
</organism>
<feature type="transmembrane region" description="Helical" evidence="1">
    <location>
        <begin position="80"/>
        <end position="102"/>
    </location>
</feature>
<dbReference type="PANTHER" id="PTHR14969">
    <property type="entry name" value="SPHINGOSINE-1-PHOSPHATE PHOSPHOHYDROLASE"/>
    <property type="match status" value="1"/>
</dbReference>
<evidence type="ECO:0000256" key="1">
    <source>
        <dbReference type="SAM" id="Phobius"/>
    </source>
</evidence>
<evidence type="ECO:0000313" key="4">
    <source>
        <dbReference type="Proteomes" id="UP000666240"/>
    </source>
</evidence>
<dbReference type="InterPro" id="IPR000326">
    <property type="entry name" value="PAP2/HPO"/>
</dbReference>
<feature type="transmembrane region" description="Helical" evidence="1">
    <location>
        <begin position="109"/>
        <end position="130"/>
    </location>
</feature>
<dbReference type="Gene3D" id="1.20.144.10">
    <property type="entry name" value="Phosphatidic acid phosphatase type 2/haloperoxidase"/>
    <property type="match status" value="2"/>
</dbReference>
<feature type="transmembrane region" description="Helical" evidence="1">
    <location>
        <begin position="150"/>
        <end position="172"/>
    </location>
</feature>
<dbReference type="AlphaFoldDB" id="A0A8J7UI97"/>
<reference evidence="3" key="1">
    <citation type="submission" date="2021-03" db="EMBL/GenBank/DDBJ databases">
        <title>Genome sequencing and assembly of Tianweitania sediminis.</title>
        <authorList>
            <person name="Chhetri G."/>
        </authorList>
    </citation>
    <scope>NUCLEOTIDE SEQUENCE</scope>
    <source>
        <strain evidence="3">Z8</strain>
    </source>
</reference>
<gene>
    <name evidence="3" type="ORF">J5Y06_08465</name>
</gene>
<keyword evidence="1" id="KW-1133">Transmembrane helix</keyword>
<evidence type="ECO:0000313" key="3">
    <source>
        <dbReference type="EMBL" id="MBP0438678.1"/>
    </source>
</evidence>
<dbReference type="CDD" id="cd03392">
    <property type="entry name" value="PAP2_like_2"/>
    <property type="match status" value="1"/>
</dbReference>
<dbReference type="InterPro" id="IPR036938">
    <property type="entry name" value="PAP2/HPO_sf"/>
</dbReference>
<dbReference type="SMART" id="SM00014">
    <property type="entry name" value="acidPPc"/>
    <property type="match status" value="1"/>
</dbReference>
<name>A0A8J7UI97_9HYPH</name>
<keyword evidence="1" id="KW-0472">Membrane</keyword>
<dbReference type="SUPFAM" id="SSF48317">
    <property type="entry name" value="Acid phosphatase/Vanadium-dependent haloperoxidase"/>
    <property type="match status" value="1"/>
</dbReference>
<evidence type="ECO:0000259" key="2">
    <source>
        <dbReference type="SMART" id="SM00014"/>
    </source>
</evidence>
<proteinExistence type="predicted"/>
<dbReference type="Proteomes" id="UP000666240">
    <property type="component" value="Unassembled WGS sequence"/>
</dbReference>
<protein>
    <submittedName>
        <fullName evidence="3">Phosphatase PAP2 family protein</fullName>
    </submittedName>
</protein>
<feature type="domain" description="Phosphatidic acid phosphatase type 2/haloperoxidase" evidence="2">
    <location>
        <begin position="108"/>
        <end position="222"/>
    </location>
</feature>
<keyword evidence="4" id="KW-1185">Reference proteome</keyword>
<dbReference type="PANTHER" id="PTHR14969:SF13">
    <property type="entry name" value="AT30094P"/>
    <property type="match status" value="1"/>
</dbReference>
<keyword evidence="1" id="KW-0812">Transmembrane</keyword>
<accession>A0A8J7UI97</accession>
<dbReference type="RefSeq" id="WP_209334703.1">
    <property type="nucleotide sequence ID" value="NZ_JAGIYY010000002.1"/>
</dbReference>
<comment type="caution">
    <text evidence="3">The sequence shown here is derived from an EMBL/GenBank/DDBJ whole genome shotgun (WGS) entry which is preliminary data.</text>
</comment>
<dbReference type="Pfam" id="PF01569">
    <property type="entry name" value="PAP2"/>
    <property type="match status" value="1"/>
</dbReference>
<feature type="transmembrane region" description="Helical" evidence="1">
    <location>
        <begin position="179"/>
        <end position="199"/>
    </location>
</feature>
<sequence>MKTSTLIVAARWARHNVEFGTLLVLAITVAGFWGFAELAEAVVQGSTHDLDRDVLLLMRTQGELDNPIGPPWVEEVFRDLTAAGGIAILTLATLAVATFFLLQGKRSSAIYLLVAVGGGLLISSLAKGLFDRPRPDLVPHGSFVHTASFPSGHSMMAAVVYLTLGVLVARTLPHRRLKVFVLLLATLTTLSVGVSRVYLGVHWPSDVLAGWLAGAVWASLCMMGARFLARRGNVEAEAGRD</sequence>
<dbReference type="EMBL" id="JAGIYY010000002">
    <property type="protein sequence ID" value="MBP0438678.1"/>
    <property type="molecule type" value="Genomic_DNA"/>
</dbReference>